<comment type="similarity">
    <text evidence="4 19">Belongs to the CobS family.</text>
</comment>
<evidence type="ECO:0000313" key="20">
    <source>
        <dbReference type="EMBL" id="EOD00388.1"/>
    </source>
</evidence>
<evidence type="ECO:0000256" key="1">
    <source>
        <dbReference type="ARBA" id="ARBA00001946"/>
    </source>
</evidence>
<dbReference type="Pfam" id="PF02654">
    <property type="entry name" value="CobS"/>
    <property type="match status" value="1"/>
</dbReference>
<evidence type="ECO:0000256" key="15">
    <source>
        <dbReference type="ARBA" id="ARBA00032605"/>
    </source>
</evidence>
<evidence type="ECO:0000256" key="2">
    <source>
        <dbReference type="ARBA" id="ARBA00004651"/>
    </source>
</evidence>
<accession>R1ATD9</accession>
<evidence type="ECO:0000256" key="4">
    <source>
        <dbReference type="ARBA" id="ARBA00010561"/>
    </source>
</evidence>
<feature type="transmembrane region" description="Helical" evidence="19">
    <location>
        <begin position="31"/>
        <end position="55"/>
    </location>
</feature>
<evidence type="ECO:0000256" key="13">
    <source>
        <dbReference type="ARBA" id="ARBA00023136"/>
    </source>
</evidence>
<dbReference type="RefSeq" id="WP_006313533.1">
    <property type="nucleotide sequence ID" value="NZ_ARZA01000177.1"/>
</dbReference>
<organism evidence="20 21">
    <name type="scientific">Caldisalinibacter kiritimatiensis</name>
    <dbReference type="NCBI Taxonomy" id="1304284"/>
    <lineage>
        <taxon>Bacteria</taxon>
        <taxon>Bacillati</taxon>
        <taxon>Bacillota</taxon>
        <taxon>Tissierellia</taxon>
        <taxon>Tissierellales</taxon>
        <taxon>Thermohalobacteraceae</taxon>
        <taxon>Caldisalinibacter</taxon>
    </lineage>
</organism>
<dbReference type="Proteomes" id="UP000013378">
    <property type="component" value="Unassembled WGS sequence"/>
</dbReference>
<proteinExistence type="inferred from homology"/>
<comment type="subcellular location">
    <subcellularLocation>
        <location evidence="2 19">Cell membrane</location>
        <topology evidence="2 19">Multi-pass membrane protein</topology>
    </subcellularLocation>
</comment>
<dbReference type="NCBIfam" id="TIGR00317">
    <property type="entry name" value="cobS"/>
    <property type="match status" value="1"/>
</dbReference>
<dbReference type="EC" id="2.7.8.26" evidence="5 19"/>
<dbReference type="UniPathway" id="UPA00148">
    <property type="reaction ID" value="UER00238"/>
</dbReference>
<evidence type="ECO:0000256" key="17">
    <source>
        <dbReference type="ARBA" id="ARBA00048623"/>
    </source>
</evidence>
<dbReference type="GO" id="GO:0051073">
    <property type="term" value="F:adenosylcobinamide-GDP ribazoletransferase activity"/>
    <property type="evidence" value="ECO:0007669"/>
    <property type="project" value="UniProtKB-UniRule"/>
</dbReference>
<evidence type="ECO:0000256" key="5">
    <source>
        <dbReference type="ARBA" id="ARBA00013200"/>
    </source>
</evidence>
<dbReference type="GO" id="GO:0005886">
    <property type="term" value="C:plasma membrane"/>
    <property type="evidence" value="ECO:0007669"/>
    <property type="project" value="UniProtKB-SubCell"/>
</dbReference>
<keyword evidence="11 19" id="KW-0460">Magnesium</keyword>
<dbReference type="GO" id="GO:0008818">
    <property type="term" value="F:cobalamin 5'-phosphate synthase activity"/>
    <property type="evidence" value="ECO:0007669"/>
    <property type="project" value="UniProtKB-UniRule"/>
</dbReference>
<dbReference type="GO" id="GO:0009236">
    <property type="term" value="P:cobalamin biosynthetic process"/>
    <property type="evidence" value="ECO:0007669"/>
    <property type="project" value="UniProtKB-UniRule"/>
</dbReference>
<dbReference type="OrthoDB" id="9794626at2"/>
<feature type="transmembrane region" description="Helical" evidence="19">
    <location>
        <begin position="105"/>
        <end position="127"/>
    </location>
</feature>
<feature type="transmembrane region" description="Helical" evidence="19">
    <location>
        <begin position="173"/>
        <end position="206"/>
    </location>
</feature>
<comment type="caution">
    <text evidence="20">The sequence shown here is derived from an EMBL/GenBank/DDBJ whole genome shotgun (WGS) entry which is preliminary data.</text>
</comment>
<comment type="catalytic activity">
    <reaction evidence="17 19">
        <text>alpha-ribazole + adenosylcob(III)inamide-GDP = adenosylcob(III)alamin + GMP + H(+)</text>
        <dbReference type="Rhea" id="RHEA:16049"/>
        <dbReference type="ChEBI" id="CHEBI:10329"/>
        <dbReference type="ChEBI" id="CHEBI:15378"/>
        <dbReference type="ChEBI" id="CHEBI:18408"/>
        <dbReference type="ChEBI" id="CHEBI:58115"/>
        <dbReference type="ChEBI" id="CHEBI:60487"/>
        <dbReference type="EC" id="2.7.8.26"/>
    </reaction>
</comment>
<comment type="cofactor">
    <cofactor evidence="1 19">
        <name>Mg(2+)</name>
        <dbReference type="ChEBI" id="CHEBI:18420"/>
    </cofactor>
</comment>
<keyword evidence="10 19" id="KW-0812">Transmembrane</keyword>
<protein>
    <recommendedName>
        <fullName evidence="6 19">Adenosylcobinamide-GDP ribazoletransferase</fullName>
        <ecNumber evidence="5 19">2.7.8.26</ecNumber>
    </recommendedName>
    <alternativeName>
        <fullName evidence="16 19">Cobalamin synthase</fullName>
    </alternativeName>
    <alternativeName>
        <fullName evidence="15 19">Cobalamin-5'-phosphate synthase</fullName>
    </alternativeName>
</protein>
<evidence type="ECO:0000256" key="6">
    <source>
        <dbReference type="ARBA" id="ARBA00015850"/>
    </source>
</evidence>
<dbReference type="EMBL" id="ARZA01000177">
    <property type="protein sequence ID" value="EOD00388.1"/>
    <property type="molecule type" value="Genomic_DNA"/>
</dbReference>
<evidence type="ECO:0000256" key="16">
    <source>
        <dbReference type="ARBA" id="ARBA00032853"/>
    </source>
</evidence>
<dbReference type="PANTHER" id="PTHR34148">
    <property type="entry name" value="ADENOSYLCOBINAMIDE-GDP RIBAZOLETRANSFERASE"/>
    <property type="match status" value="1"/>
</dbReference>
<evidence type="ECO:0000256" key="10">
    <source>
        <dbReference type="ARBA" id="ARBA00022692"/>
    </source>
</evidence>
<keyword evidence="9 19" id="KW-0808">Transferase</keyword>
<comment type="function">
    <text evidence="14 19">Joins adenosylcobinamide-GDP and alpha-ribazole to generate adenosylcobalamin (Ado-cobalamin). Also synthesizes adenosylcobalamin 5'-phosphate from adenosylcobinamide-GDP and alpha-ribazole 5'-phosphate.</text>
</comment>
<evidence type="ECO:0000256" key="8">
    <source>
        <dbReference type="ARBA" id="ARBA00022573"/>
    </source>
</evidence>
<keyword evidence="13 19" id="KW-0472">Membrane</keyword>
<name>R1ATD9_9FIRM</name>
<keyword evidence="12 19" id="KW-1133">Transmembrane helix</keyword>
<evidence type="ECO:0000256" key="9">
    <source>
        <dbReference type="ARBA" id="ARBA00022679"/>
    </source>
</evidence>
<evidence type="ECO:0000256" key="19">
    <source>
        <dbReference type="HAMAP-Rule" id="MF_00719"/>
    </source>
</evidence>
<dbReference type="PANTHER" id="PTHR34148:SF1">
    <property type="entry name" value="ADENOSYLCOBINAMIDE-GDP RIBAZOLETRANSFERASE"/>
    <property type="match status" value="1"/>
</dbReference>
<dbReference type="AlphaFoldDB" id="R1ATD9"/>
<keyword evidence="21" id="KW-1185">Reference proteome</keyword>
<reference evidence="20 21" key="1">
    <citation type="journal article" date="2015" name="Geomicrobiol. J.">
        <title>Caldisalinibacter kiritimatiensis gen. nov., sp. nov., a moderately thermohalophilic thiosulfate-reducing bacterium from a hypersaline microbial mat.</title>
        <authorList>
            <person name="Ben Hania W."/>
            <person name="Joseph M."/>
            <person name="Fiebig A."/>
            <person name="Bunk B."/>
            <person name="Klenk H.-P."/>
            <person name="Fardeau M.-L."/>
            <person name="Spring S."/>
        </authorList>
    </citation>
    <scope>NUCLEOTIDE SEQUENCE [LARGE SCALE GENOMIC DNA]</scope>
    <source>
        <strain evidence="20 21">L21-TH-D2</strain>
    </source>
</reference>
<feature type="transmembrane region" description="Helical" evidence="19">
    <location>
        <begin position="221"/>
        <end position="240"/>
    </location>
</feature>
<evidence type="ECO:0000313" key="21">
    <source>
        <dbReference type="Proteomes" id="UP000013378"/>
    </source>
</evidence>
<dbReference type="InterPro" id="IPR003805">
    <property type="entry name" value="CobS"/>
</dbReference>
<evidence type="ECO:0000256" key="3">
    <source>
        <dbReference type="ARBA" id="ARBA00004663"/>
    </source>
</evidence>
<comment type="pathway">
    <text evidence="3 19">Cofactor biosynthesis; adenosylcobalamin biosynthesis; adenosylcobalamin from cob(II)yrinate a,c-diamide: step 7/7.</text>
</comment>
<keyword evidence="7 19" id="KW-1003">Cell membrane</keyword>
<evidence type="ECO:0000256" key="7">
    <source>
        <dbReference type="ARBA" id="ARBA00022475"/>
    </source>
</evidence>
<dbReference type="STRING" id="1304284.L21TH_1561"/>
<gene>
    <name evidence="19" type="primary">cobS</name>
    <name evidence="20" type="ORF">L21TH_1561</name>
</gene>
<evidence type="ECO:0000256" key="11">
    <source>
        <dbReference type="ARBA" id="ARBA00022842"/>
    </source>
</evidence>
<dbReference type="eggNOG" id="COG0368">
    <property type="taxonomic scope" value="Bacteria"/>
</dbReference>
<evidence type="ECO:0000256" key="12">
    <source>
        <dbReference type="ARBA" id="ARBA00022989"/>
    </source>
</evidence>
<comment type="catalytic activity">
    <reaction evidence="18 19">
        <text>alpha-ribazole 5'-phosphate + adenosylcob(III)inamide-GDP = adenosylcob(III)alamin 5'-phosphate + GMP + H(+)</text>
        <dbReference type="Rhea" id="RHEA:23560"/>
        <dbReference type="ChEBI" id="CHEBI:15378"/>
        <dbReference type="ChEBI" id="CHEBI:57918"/>
        <dbReference type="ChEBI" id="CHEBI:58115"/>
        <dbReference type="ChEBI" id="CHEBI:60487"/>
        <dbReference type="ChEBI" id="CHEBI:60493"/>
        <dbReference type="EC" id="2.7.8.26"/>
    </reaction>
</comment>
<dbReference type="PATRIC" id="fig|1304284.3.peg.1530"/>
<evidence type="ECO:0000256" key="18">
    <source>
        <dbReference type="ARBA" id="ARBA00049504"/>
    </source>
</evidence>
<sequence length="245" mass="27892">MKSLLLMLTFFTRLPIKYPFEYKEEDFIKGVNFVSLIGLTIGVLLWIISFSSIYLKKPITVLLIWLFYLWITGGLHIDGLADSFDGLFSNRDKERILEIMKDSRIGTFGVLAIIFTLIFNLVISYYLDYKTFIIMPVIGRSCAVIACSISDYARKERGMGKGFIENCEIKEVFFNLVITGIVALFVFNNYIFILGILLTFIIILLLTNKIKSKIGGMTGDTVGAIIEVSQSIFIFSIYLIKELMI</sequence>
<keyword evidence="8 19" id="KW-0169">Cobalamin biosynthesis</keyword>
<dbReference type="HAMAP" id="MF_00719">
    <property type="entry name" value="CobS"/>
    <property type="match status" value="1"/>
</dbReference>
<evidence type="ECO:0000256" key="14">
    <source>
        <dbReference type="ARBA" id="ARBA00025228"/>
    </source>
</evidence>